<dbReference type="PANTHER" id="PTHR13393">
    <property type="entry name" value="SAM-DEPENDENT METHYLTRANSFERASE"/>
    <property type="match status" value="1"/>
</dbReference>
<reference evidence="7 8" key="1">
    <citation type="submission" date="2023-10" db="EMBL/GenBank/DDBJ databases">
        <title>Complete genome sequence of Shewanella sp. DAU334.</title>
        <authorList>
            <person name="Lee Y.-S."/>
            <person name="Jeong H.-R."/>
            <person name="Hwang E.-J."/>
            <person name="Choi Y.-L."/>
            <person name="Kim G.-D."/>
        </authorList>
    </citation>
    <scope>NUCLEOTIDE SEQUENCE [LARGE SCALE GENOMIC DNA]</scope>
    <source>
        <strain evidence="7 8">DAU334</strain>
    </source>
</reference>
<dbReference type="Gene3D" id="3.40.50.150">
    <property type="entry name" value="Vaccinia Virus protein VP39"/>
    <property type="match status" value="1"/>
</dbReference>
<dbReference type="Pfam" id="PF05971">
    <property type="entry name" value="Methyltransf_10"/>
    <property type="match status" value="1"/>
</dbReference>
<proteinExistence type="inferred from homology"/>
<keyword evidence="8" id="KW-1185">Reference proteome</keyword>
<accession>A0ABZ0K3F4</accession>
<evidence type="ECO:0000313" key="7">
    <source>
        <dbReference type="EMBL" id="WOT06916.1"/>
    </source>
</evidence>
<keyword evidence="1 6" id="KW-0963">Cytoplasm</keyword>
<evidence type="ECO:0000256" key="3">
    <source>
        <dbReference type="ARBA" id="ARBA00022603"/>
    </source>
</evidence>
<keyword evidence="3 6" id="KW-0489">Methyltransferase</keyword>
<comment type="similarity">
    <text evidence="6">Belongs to the methyltransferase superfamily. METTL16/RlmF family.</text>
</comment>
<evidence type="ECO:0000256" key="5">
    <source>
        <dbReference type="ARBA" id="ARBA00022691"/>
    </source>
</evidence>
<dbReference type="InterPro" id="IPR029063">
    <property type="entry name" value="SAM-dependent_MTases_sf"/>
</dbReference>
<name>A0ABZ0K3F4_9GAMM</name>
<comment type="function">
    <text evidence="6">Specifically methylates the adenine in position 1618 of 23S rRNA.</text>
</comment>
<comment type="catalytic activity">
    <reaction evidence="6">
        <text>adenosine(1618) in 23S rRNA + S-adenosyl-L-methionine = N(6)-methyladenosine(1618) in 23S rRNA + S-adenosyl-L-homocysteine + H(+)</text>
        <dbReference type="Rhea" id="RHEA:16497"/>
        <dbReference type="Rhea" id="RHEA-COMP:10229"/>
        <dbReference type="Rhea" id="RHEA-COMP:10231"/>
        <dbReference type="ChEBI" id="CHEBI:15378"/>
        <dbReference type="ChEBI" id="CHEBI:57856"/>
        <dbReference type="ChEBI" id="CHEBI:59789"/>
        <dbReference type="ChEBI" id="CHEBI:74411"/>
        <dbReference type="ChEBI" id="CHEBI:74449"/>
        <dbReference type="EC" id="2.1.1.181"/>
    </reaction>
</comment>
<keyword evidence="4 6" id="KW-0808">Transferase</keyword>
<dbReference type="InterPro" id="IPR016909">
    <property type="entry name" value="rRNA_lsu_MeTfrase_F"/>
</dbReference>
<dbReference type="EMBL" id="CP136522">
    <property type="protein sequence ID" value="WOT06916.1"/>
    <property type="molecule type" value="Genomic_DNA"/>
</dbReference>
<evidence type="ECO:0000256" key="1">
    <source>
        <dbReference type="ARBA" id="ARBA00022490"/>
    </source>
</evidence>
<dbReference type="EC" id="2.1.1.181" evidence="6"/>
<dbReference type="HAMAP" id="MF_01848">
    <property type="entry name" value="23SrRNA_methyltr_F"/>
    <property type="match status" value="1"/>
</dbReference>
<dbReference type="PANTHER" id="PTHR13393:SF0">
    <property type="entry name" value="RNA N6-ADENOSINE-METHYLTRANSFERASE METTL16"/>
    <property type="match status" value="1"/>
</dbReference>
<evidence type="ECO:0000256" key="4">
    <source>
        <dbReference type="ARBA" id="ARBA00022679"/>
    </source>
</evidence>
<dbReference type="PIRSF" id="PIRSF029038">
    <property type="entry name" value="Mtase_YbiN_prd"/>
    <property type="match status" value="1"/>
</dbReference>
<dbReference type="GO" id="GO:0052907">
    <property type="term" value="F:23S rRNA (adenine(1618)-N(6))-methyltransferase activity"/>
    <property type="evidence" value="ECO:0007669"/>
    <property type="project" value="UniProtKB-EC"/>
</dbReference>
<keyword evidence="5 6" id="KW-0949">S-adenosyl-L-methionine</keyword>
<dbReference type="CDD" id="cd02440">
    <property type="entry name" value="AdoMet_MTases"/>
    <property type="match status" value="1"/>
</dbReference>
<dbReference type="NCBIfam" id="NF008725">
    <property type="entry name" value="PRK11727.1"/>
    <property type="match status" value="1"/>
</dbReference>
<dbReference type="Proteomes" id="UP001529491">
    <property type="component" value="Chromosome"/>
</dbReference>
<dbReference type="InterPro" id="IPR010286">
    <property type="entry name" value="METTL16/RlmF"/>
</dbReference>
<gene>
    <name evidence="6 7" type="primary">rlmF</name>
    <name evidence="7" type="ORF">RGE70_00335</name>
</gene>
<evidence type="ECO:0000256" key="2">
    <source>
        <dbReference type="ARBA" id="ARBA00022552"/>
    </source>
</evidence>
<evidence type="ECO:0000313" key="8">
    <source>
        <dbReference type="Proteomes" id="UP001529491"/>
    </source>
</evidence>
<keyword evidence="2 6" id="KW-0698">rRNA processing</keyword>
<evidence type="ECO:0000256" key="6">
    <source>
        <dbReference type="HAMAP-Rule" id="MF_01848"/>
    </source>
</evidence>
<protein>
    <recommendedName>
        <fullName evidence="6">Ribosomal RNA large subunit methyltransferase F</fullName>
        <ecNumber evidence="6">2.1.1.181</ecNumber>
    </recommendedName>
    <alternativeName>
        <fullName evidence="6">23S rRNA mA1618 methyltransferase</fullName>
    </alternativeName>
    <alternativeName>
        <fullName evidence="6">rRNA adenine N-6-methyltransferase</fullName>
    </alternativeName>
</protein>
<organism evidence="7 8">
    <name type="scientific">Shewanella youngdeokensis</name>
    <dbReference type="NCBI Taxonomy" id="2999068"/>
    <lineage>
        <taxon>Bacteria</taxon>
        <taxon>Pseudomonadati</taxon>
        <taxon>Pseudomonadota</taxon>
        <taxon>Gammaproteobacteria</taxon>
        <taxon>Alteromonadales</taxon>
        <taxon>Shewanellaceae</taxon>
        <taxon>Shewanella</taxon>
    </lineage>
</organism>
<dbReference type="SUPFAM" id="SSF53335">
    <property type="entry name" value="S-adenosyl-L-methionine-dependent methyltransferases"/>
    <property type="match status" value="1"/>
</dbReference>
<sequence length="324" mass="35903">MHPRNKHNAGYDFTALMSSYPELKPFVSLNPYGNLSIDFAAADAVKALNGALLKHDYGVDFWAIPQGFLCPPIPGRADYIHHVADLLAVKKTSKKRIPKGDKVQVLDIGTGANVIYPLLGIQSYGWQFVGSDVDPVSIKNAQTIFANNPAISGKFAARLQNNPQHIFHGIIGKNDRFDVTLCNPPFHASLAEATAGTARKLSNLAANRAAKAGQKMPTVSTQSEADSLNFGGQKAELWCDGGEKQFLRNMITESQRFAAQCLWFTTLVSKKENLKPAQALLEKVKASEVKVIEMHQGNKITRILVWTFLTRQQQQLWQQYRDQL</sequence>
<comment type="subcellular location">
    <subcellularLocation>
        <location evidence="6">Cytoplasm</location>
    </subcellularLocation>
</comment>